<name>A0A1U6GS43_9SPHN</name>
<keyword evidence="2" id="KW-0812">Transmembrane</keyword>
<dbReference type="AlphaFoldDB" id="A0A1U6GS43"/>
<feature type="region of interest" description="Disordered" evidence="1">
    <location>
        <begin position="37"/>
        <end position="62"/>
    </location>
</feature>
<dbReference type="EMBL" id="FVZE01000001">
    <property type="protein sequence ID" value="SLJ86318.1"/>
    <property type="molecule type" value="Genomic_DNA"/>
</dbReference>
<keyword evidence="4" id="KW-1185">Reference proteome</keyword>
<gene>
    <name evidence="3" type="ORF">SAMN06295987_101188</name>
</gene>
<evidence type="ECO:0000256" key="1">
    <source>
        <dbReference type="SAM" id="MobiDB-lite"/>
    </source>
</evidence>
<keyword evidence="2" id="KW-1133">Transmembrane helix</keyword>
<accession>A0A1U6GS43</accession>
<evidence type="ECO:0000313" key="3">
    <source>
        <dbReference type="EMBL" id="SLJ86318.1"/>
    </source>
</evidence>
<keyword evidence="2" id="KW-0472">Membrane</keyword>
<sequence>MSIRENLRRGRSHIITAVVLIVAGALVVQIEDRNLQREAGKPAPDHAAPIKDAATALDKIQD</sequence>
<evidence type="ECO:0000256" key="2">
    <source>
        <dbReference type="SAM" id="Phobius"/>
    </source>
</evidence>
<proteinExistence type="predicted"/>
<reference evidence="4" key="1">
    <citation type="submission" date="2017-02" db="EMBL/GenBank/DDBJ databases">
        <authorList>
            <person name="Varghese N."/>
            <person name="Submissions S."/>
        </authorList>
    </citation>
    <scope>NUCLEOTIDE SEQUENCE [LARGE SCALE GENOMIC DNA]</scope>
    <source>
        <strain evidence="4">SM117</strain>
    </source>
</reference>
<organism evidence="3 4">
    <name type="scientific">Novosphingobium mathurense</name>
    <dbReference type="NCBI Taxonomy" id="428990"/>
    <lineage>
        <taxon>Bacteria</taxon>
        <taxon>Pseudomonadati</taxon>
        <taxon>Pseudomonadota</taxon>
        <taxon>Alphaproteobacteria</taxon>
        <taxon>Sphingomonadales</taxon>
        <taxon>Sphingomonadaceae</taxon>
        <taxon>Novosphingobium</taxon>
    </lineage>
</organism>
<feature type="transmembrane region" description="Helical" evidence="2">
    <location>
        <begin position="12"/>
        <end position="30"/>
    </location>
</feature>
<evidence type="ECO:0000313" key="4">
    <source>
        <dbReference type="Proteomes" id="UP000190989"/>
    </source>
</evidence>
<dbReference type="Proteomes" id="UP000190989">
    <property type="component" value="Unassembled WGS sequence"/>
</dbReference>
<protein>
    <submittedName>
        <fullName evidence="3">Uncharacterized protein</fullName>
    </submittedName>
</protein>
<dbReference type="RefSeq" id="WP_079729205.1">
    <property type="nucleotide sequence ID" value="NZ_FVZE01000001.1"/>
</dbReference>